<proteinExistence type="predicted"/>
<organism evidence="2 3">
    <name type="scientific">Calocera viscosa (strain TUFC12733)</name>
    <dbReference type="NCBI Taxonomy" id="1330018"/>
    <lineage>
        <taxon>Eukaryota</taxon>
        <taxon>Fungi</taxon>
        <taxon>Dikarya</taxon>
        <taxon>Basidiomycota</taxon>
        <taxon>Agaricomycotina</taxon>
        <taxon>Dacrymycetes</taxon>
        <taxon>Dacrymycetales</taxon>
        <taxon>Dacrymycetaceae</taxon>
        <taxon>Calocera</taxon>
    </lineage>
</organism>
<sequence length="73" mass="8388">GPCVRQRIRRKLAELVPHEDTVDGLRAVARGDLARKHYRNVTKSLRKATPVLVGLQAREPCCRTRERKTSRQL</sequence>
<reference evidence="2 3" key="1">
    <citation type="journal article" date="2016" name="Mol. Biol. Evol.">
        <title>Comparative Genomics of Early-Diverging Mushroom-Forming Fungi Provides Insights into the Origins of Lignocellulose Decay Capabilities.</title>
        <authorList>
            <person name="Nagy L.G."/>
            <person name="Riley R."/>
            <person name="Tritt A."/>
            <person name="Adam C."/>
            <person name="Daum C."/>
            <person name="Floudas D."/>
            <person name="Sun H."/>
            <person name="Yadav J.S."/>
            <person name="Pangilinan J."/>
            <person name="Larsson K.H."/>
            <person name="Matsuura K."/>
            <person name="Barry K."/>
            <person name="Labutti K."/>
            <person name="Kuo R."/>
            <person name="Ohm R.A."/>
            <person name="Bhattacharya S.S."/>
            <person name="Shirouzu T."/>
            <person name="Yoshinaga Y."/>
            <person name="Martin F.M."/>
            <person name="Grigoriev I.V."/>
            <person name="Hibbett D.S."/>
        </authorList>
    </citation>
    <scope>NUCLEOTIDE SEQUENCE [LARGE SCALE GENOMIC DNA]</scope>
    <source>
        <strain evidence="2 3">TUFC12733</strain>
    </source>
</reference>
<name>A0A167FG50_CALVF</name>
<dbReference type="OrthoDB" id="775356at2759"/>
<dbReference type="STRING" id="1330018.A0A167FG50"/>
<dbReference type="PROSITE" id="PS50096">
    <property type="entry name" value="IQ"/>
    <property type="match status" value="1"/>
</dbReference>
<keyword evidence="3" id="KW-1185">Reference proteome</keyword>
<feature type="non-terminal residue" evidence="2">
    <location>
        <position position="73"/>
    </location>
</feature>
<gene>
    <name evidence="1" type="ORF">CALVIDRAFT_470729</name>
    <name evidence="2" type="ORF">CALVIDRAFT_473444</name>
</gene>
<accession>A0A167FG50</accession>
<dbReference type="EMBL" id="KV417409">
    <property type="protein sequence ID" value="KZO89450.1"/>
    <property type="molecule type" value="Genomic_DNA"/>
</dbReference>
<dbReference type="Proteomes" id="UP000076738">
    <property type="component" value="Unassembled WGS sequence"/>
</dbReference>
<evidence type="ECO:0000313" key="1">
    <source>
        <dbReference type="EMBL" id="KZO89450.1"/>
    </source>
</evidence>
<dbReference type="AlphaFoldDB" id="A0A167FG50"/>
<feature type="non-terminal residue" evidence="2">
    <location>
        <position position="1"/>
    </location>
</feature>
<dbReference type="EMBL" id="KV417408">
    <property type="protein sequence ID" value="KZO89451.1"/>
    <property type="molecule type" value="Genomic_DNA"/>
</dbReference>
<evidence type="ECO:0000313" key="3">
    <source>
        <dbReference type="Proteomes" id="UP000076738"/>
    </source>
</evidence>
<evidence type="ECO:0000313" key="2">
    <source>
        <dbReference type="EMBL" id="KZO89451.1"/>
    </source>
</evidence>
<protein>
    <submittedName>
        <fullName evidence="2">Uncharacterized protein</fullName>
    </submittedName>
</protein>